<feature type="transmembrane region" description="Helical" evidence="5">
    <location>
        <begin position="355"/>
        <end position="374"/>
    </location>
</feature>
<dbReference type="Proteomes" id="UP001220022">
    <property type="component" value="Unassembled WGS sequence"/>
</dbReference>
<organism evidence="6 7">
    <name type="scientific">Streptantibioticus ferralitis</name>
    <dbReference type="NCBI Taxonomy" id="236510"/>
    <lineage>
        <taxon>Bacteria</taxon>
        <taxon>Bacillati</taxon>
        <taxon>Actinomycetota</taxon>
        <taxon>Actinomycetes</taxon>
        <taxon>Kitasatosporales</taxon>
        <taxon>Streptomycetaceae</taxon>
        <taxon>Streptantibioticus</taxon>
    </lineage>
</organism>
<gene>
    <name evidence="6" type="ORF">P2L57_17210</name>
</gene>
<dbReference type="Gene3D" id="1.20.1740.10">
    <property type="entry name" value="Amino acid/polyamine transporter I"/>
    <property type="match status" value="1"/>
</dbReference>
<dbReference type="Pfam" id="PF13520">
    <property type="entry name" value="AA_permease_2"/>
    <property type="match status" value="1"/>
</dbReference>
<dbReference type="PANTHER" id="PTHR47547">
    <property type="match status" value="1"/>
</dbReference>
<dbReference type="PANTHER" id="PTHR47547:SF1">
    <property type="entry name" value="ASPARTATE-PROTON SYMPORTER"/>
    <property type="match status" value="1"/>
</dbReference>
<dbReference type="InterPro" id="IPR052962">
    <property type="entry name" value="AA_Transporter_AGT"/>
</dbReference>
<feature type="transmembrane region" description="Helical" evidence="5">
    <location>
        <begin position="148"/>
        <end position="166"/>
    </location>
</feature>
<keyword evidence="7" id="KW-1185">Reference proteome</keyword>
<evidence type="ECO:0000313" key="6">
    <source>
        <dbReference type="EMBL" id="MDF2257399.1"/>
    </source>
</evidence>
<name>A0ABT5Z0T9_9ACTN</name>
<feature type="transmembrane region" description="Helical" evidence="5">
    <location>
        <begin position="473"/>
        <end position="493"/>
    </location>
</feature>
<dbReference type="EMBL" id="JARHTQ010000010">
    <property type="protein sequence ID" value="MDF2257399.1"/>
    <property type="molecule type" value="Genomic_DNA"/>
</dbReference>
<proteinExistence type="predicted"/>
<feature type="transmembrane region" description="Helical" evidence="5">
    <location>
        <begin position="21"/>
        <end position="41"/>
    </location>
</feature>
<comment type="subcellular location">
    <subcellularLocation>
        <location evidence="1">Membrane</location>
        <topology evidence="1">Multi-pass membrane protein</topology>
    </subcellularLocation>
</comment>
<evidence type="ECO:0000313" key="7">
    <source>
        <dbReference type="Proteomes" id="UP001220022"/>
    </source>
</evidence>
<feature type="transmembrane region" description="Helical" evidence="5">
    <location>
        <begin position="53"/>
        <end position="71"/>
    </location>
</feature>
<evidence type="ECO:0000256" key="2">
    <source>
        <dbReference type="ARBA" id="ARBA00022692"/>
    </source>
</evidence>
<sequence>MTEVTGRTATGTGQQQLRRNVGVFGLTMLSLGSIIGSGWLLGAYKAATHAGPASLLSWILATLILGVLALIHAELGTAYPVAGGTARFPAFAFGRLAGFAAGWSAWLQAVTLAPIEVEASLTYLDNIGWVNNHLHLLNQQNSTLTGSGFAWATVLMALFTVVNLVGTKSMSESNSVTVIWKAAVPLLTIVVLVALSFHPGNFHAGGGFLAKGPEGVFAALPAGVVFAAQGFEQCIQFGGEARNPQKDISRAILIAMLVGAVTYILLEVAFIGSLNPATVAHGWDKPIDKGAFGPYATLATASGAGWLAYVLYADAFVSPAGTALVYLGASSRLTYAQGHARELPKTFARLTRRGIPVWAVALAFVIGEVAFLPFPSWQSLVGLVTSATAIMYAFAPVALTALRKRDPQRPRPYRLKGAAVIAPIGFIAANLVIYWGGFDTTWKIESGIGVGFVIFAVTQVCKKDPLPITRADWKGFAWIPVWLAMNVLLGYVGNYDSNGFRSGGGELAVLPNLLDLLVVAAASLAVYFWAISLAVTTEEVNELVAQDEVGLAAVVGATGLGEAPGRTSAL</sequence>
<keyword evidence="4 5" id="KW-0472">Membrane</keyword>
<feature type="transmembrane region" description="Helical" evidence="5">
    <location>
        <begin position="178"/>
        <end position="197"/>
    </location>
</feature>
<feature type="transmembrane region" description="Helical" evidence="5">
    <location>
        <begin position="414"/>
        <end position="436"/>
    </location>
</feature>
<dbReference type="InterPro" id="IPR002293">
    <property type="entry name" value="AA/rel_permease1"/>
</dbReference>
<evidence type="ECO:0000256" key="5">
    <source>
        <dbReference type="SAM" id="Phobius"/>
    </source>
</evidence>
<evidence type="ECO:0000256" key="1">
    <source>
        <dbReference type="ARBA" id="ARBA00004141"/>
    </source>
</evidence>
<feature type="transmembrane region" description="Helical" evidence="5">
    <location>
        <begin position="292"/>
        <end position="312"/>
    </location>
</feature>
<keyword evidence="2 5" id="KW-0812">Transmembrane</keyword>
<accession>A0ABT5Z0T9</accession>
<feature type="transmembrane region" description="Helical" evidence="5">
    <location>
        <begin position="513"/>
        <end position="535"/>
    </location>
</feature>
<reference evidence="6 7" key="1">
    <citation type="submission" date="2023-03" db="EMBL/GenBank/DDBJ databases">
        <title>Draft genome sequence of type strain Streptomyces ferralitis JCM 14344.</title>
        <authorList>
            <person name="Klaysubun C."/>
            <person name="Duangmal K."/>
        </authorList>
    </citation>
    <scope>NUCLEOTIDE SEQUENCE [LARGE SCALE GENOMIC DNA]</scope>
    <source>
        <strain evidence="6 7">JCM 14344</strain>
    </source>
</reference>
<keyword evidence="3 5" id="KW-1133">Transmembrane helix</keyword>
<feature type="transmembrane region" description="Helical" evidence="5">
    <location>
        <begin position="251"/>
        <end position="272"/>
    </location>
</feature>
<evidence type="ECO:0000256" key="4">
    <source>
        <dbReference type="ARBA" id="ARBA00023136"/>
    </source>
</evidence>
<feature type="transmembrane region" description="Helical" evidence="5">
    <location>
        <begin position="217"/>
        <end position="239"/>
    </location>
</feature>
<dbReference type="RefSeq" id="WP_275815348.1">
    <property type="nucleotide sequence ID" value="NZ_BAAANM010000001.1"/>
</dbReference>
<comment type="caution">
    <text evidence="6">The sequence shown here is derived from an EMBL/GenBank/DDBJ whole genome shotgun (WGS) entry which is preliminary data.</text>
</comment>
<feature type="transmembrane region" description="Helical" evidence="5">
    <location>
        <begin position="380"/>
        <end position="402"/>
    </location>
</feature>
<protein>
    <submittedName>
        <fullName evidence="6">APC family permease</fullName>
    </submittedName>
</protein>
<feature type="transmembrane region" description="Helical" evidence="5">
    <location>
        <begin position="92"/>
        <end position="115"/>
    </location>
</feature>
<evidence type="ECO:0000256" key="3">
    <source>
        <dbReference type="ARBA" id="ARBA00022989"/>
    </source>
</evidence>